<proteinExistence type="inferred from homology"/>
<evidence type="ECO:0000256" key="3">
    <source>
        <dbReference type="ARBA" id="ARBA00023125"/>
    </source>
</evidence>
<dbReference type="Pfam" id="PF00126">
    <property type="entry name" value="HTH_1"/>
    <property type="match status" value="1"/>
</dbReference>
<dbReference type="InterPro" id="IPR036388">
    <property type="entry name" value="WH-like_DNA-bd_sf"/>
</dbReference>
<keyword evidence="3" id="KW-0238">DNA-binding</keyword>
<comment type="similarity">
    <text evidence="1">Belongs to the LysR transcriptional regulatory family.</text>
</comment>
<dbReference type="EMBL" id="BAAAOR010000040">
    <property type="protein sequence ID" value="GAA1545056.1"/>
    <property type="molecule type" value="Genomic_DNA"/>
</dbReference>
<dbReference type="InterPro" id="IPR000847">
    <property type="entry name" value="LysR_HTH_N"/>
</dbReference>
<evidence type="ECO:0000259" key="5">
    <source>
        <dbReference type="PROSITE" id="PS50931"/>
    </source>
</evidence>
<name>A0ABN2BRV7_9ACTN</name>
<dbReference type="Gene3D" id="1.10.10.10">
    <property type="entry name" value="Winged helix-like DNA-binding domain superfamily/Winged helix DNA-binding domain"/>
    <property type="match status" value="1"/>
</dbReference>
<dbReference type="Pfam" id="PF03466">
    <property type="entry name" value="LysR_substrate"/>
    <property type="match status" value="1"/>
</dbReference>
<accession>A0ABN2BRV7</accession>
<dbReference type="PANTHER" id="PTHR30346:SF29">
    <property type="entry name" value="LYSR SUBSTRATE-BINDING"/>
    <property type="match status" value="1"/>
</dbReference>
<dbReference type="SUPFAM" id="SSF46785">
    <property type="entry name" value="Winged helix' DNA-binding domain"/>
    <property type="match status" value="1"/>
</dbReference>
<dbReference type="PROSITE" id="PS50931">
    <property type="entry name" value="HTH_LYSR"/>
    <property type="match status" value="1"/>
</dbReference>
<feature type="domain" description="HTH lysR-type" evidence="5">
    <location>
        <begin position="12"/>
        <end position="65"/>
    </location>
</feature>
<dbReference type="Gene3D" id="3.40.190.10">
    <property type="entry name" value="Periplasmic binding protein-like II"/>
    <property type="match status" value="2"/>
</dbReference>
<evidence type="ECO:0000256" key="4">
    <source>
        <dbReference type="ARBA" id="ARBA00023163"/>
    </source>
</evidence>
<evidence type="ECO:0000313" key="7">
    <source>
        <dbReference type="Proteomes" id="UP001500842"/>
    </source>
</evidence>
<dbReference type="SUPFAM" id="SSF53850">
    <property type="entry name" value="Periplasmic binding protein-like II"/>
    <property type="match status" value="1"/>
</dbReference>
<dbReference type="InterPro" id="IPR036390">
    <property type="entry name" value="WH_DNA-bd_sf"/>
</dbReference>
<keyword evidence="4" id="KW-0804">Transcription</keyword>
<sequence>MAQVFSVTNVVQLRTLVAVVRQGSFSGAARDLGYSPSAVSQQIAALERTCKVELFERRAHSVHPTPIARQIAERSNEVLMALDRLRDQIRAISQGWHGSIRVGAFGTASQHLLPTAVRHFVDRYPGSEVMLEEGFPTELLRALVARDLDVALVYSHGPSQRKWMKEIKFVELLSEKMLLVLPEDHPFAGHRHVSLADLRDEKWIASHEGTPGAEGLEELCAAAGMTPNIGFRSNDPDVMERLVREKVGVALIPAMGFVPMPGVTTVELADSNAMRIVYAAYLPDDASPLIEALVDALREVSSSLVGDGALTPWPHPQDPEG</sequence>
<keyword evidence="7" id="KW-1185">Reference proteome</keyword>
<comment type="caution">
    <text evidence="6">The sequence shown here is derived from an EMBL/GenBank/DDBJ whole genome shotgun (WGS) entry which is preliminary data.</text>
</comment>
<evidence type="ECO:0000256" key="1">
    <source>
        <dbReference type="ARBA" id="ARBA00009437"/>
    </source>
</evidence>
<dbReference type="InterPro" id="IPR005119">
    <property type="entry name" value="LysR_subst-bd"/>
</dbReference>
<keyword evidence="2" id="KW-0805">Transcription regulation</keyword>
<evidence type="ECO:0000313" key="6">
    <source>
        <dbReference type="EMBL" id="GAA1545056.1"/>
    </source>
</evidence>
<gene>
    <name evidence="6" type="ORF">GCM10009788_54370</name>
</gene>
<dbReference type="CDD" id="cd08423">
    <property type="entry name" value="PBP2_LTTR_like_6"/>
    <property type="match status" value="1"/>
</dbReference>
<organism evidence="6 7">
    <name type="scientific">Nocardioides humi</name>
    <dbReference type="NCBI Taxonomy" id="449461"/>
    <lineage>
        <taxon>Bacteria</taxon>
        <taxon>Bacillati</taxon>
        <taxon>Actinomycetota</taxon>
        <taxon>Actinomycetes</taxon>
        <taxon>Propionibacteriales</taxon>
        <taxon>Nocardioidaceae</taxon>
        <taxon>Nocardioides</taxon>
    </lineage>
</organism>
<protein>
    <submittedName>
        <fullName evidence="6">LysR family transcriptional regulator</fullName>
    </submittedName>
</protein>
<evidence type="ECO:0000256" key="2">
    <source>
        <dbReference type="ARBA" id="ARBA00023015"/>
    </source>
</evidence>
<dbReference type="Proteomes" id="UP001500842">
    <property type="component" value="Unassembled WGS sequence"/>
</dbReference>
<dbReference type="PANTHER" id="PTHR30346">
    <property type="entry name" value="TRANSCRIPTIONAL DUAL REGULATOR HCAR-RELATED"/>
    <property type="match status" value="1"/>
</dbReference>
<reference evidence="6 7" key="1">
    <citation type="journal article" date="2019" name="Int. J. Syst. Evol. Microbiol.">
        <title>The Global Catalogue of Microorganisms (GCM) 10K type strain sequencing project: providing services to taxonomists for standard genome sequencing and annotation.</title>
        <authorList>
            <consortium name="The Broad Institute Genomics Platform"/>
            <consortium name="The Broad Institute Genome Sequencing Center for Infectious Disease"/>
            <person name="Wu L."/>
            <person name="Ma J."/>
        </authorList>
    </citation>
    <scope>NUCLEOTIDE SEQUENCE [LARGE SCALE GENOMIC DNA]</scope>
    <source>
        <strain evidence="6 7">JCM 14942</strain>
    </source>
</reference>